<dbReference type="Proteomes" id="UP000270094">
    <property type="component" value="Unassembled WGS sequence"/>
</dbReference>
<feature type="transmembrane region" description="Helical" evidence="1">
    <location>
        <begin position="402"/>
        <end position="422"/>
    </location>
</feature>
<evidence type="ECO:0000256" key="1">
    <source>
        <dbReference type="SAM" id="Phobius"/>
    </source>
</evidence>
<feature type="transmembrane region" description="Helical" evidence="1">
    <location>
        <begin position="65"/>
        <end position="89"/>
    </location>
</feature>
<feature type="transmembrane region" description="Helical" evidence="1">
    <location>
        <begin position="40"/>
        <end position="59"/>
    </location>
</feature>
<evidence type="ECO:0008006" key="4">
    <source>
        <dbReference type="Google" id="ProtNLM"/>
    </source>
</evidence>
<keyword evidence="1" id="KW-0472">Membrane</keyword>
<gene>
    <name evidence="2" type="ORF">SVUK_LOCUS11777</name>
</gene>
<feature type="transmembrane region" description="Helical" evidence="1">
    <location>
        <begin position="308"/>
        <end position="333"/>
    </location>
</feature>
<dbReference type="OrthoDB" id="5819478at2759"/>
<name>A0A3P7J9Y6_STRVU</name>
<keyword evidence="3" id="KW-1185">Reference proteome</keyword>
<feature type="transmembrane region" description="Helical" evidence="1">
    <location>
        <begin position="429"/>
        <end position="451"/>
    </location>
</feature>
<evidence type="ECO:0000313" key="3">
    <source>
        <dbReference type="Proteomes" id="UP000270094"/>
    </source>
</evidence>
<dbReference type="EMBL" id="UYYB01097713">
    <property type="protein sequence ID" value="VDM76779.1"/>
    <property type="molecule type" value="Genomic_DNA"/>
</dbReference>
<dbReference type="PANTHER" id="PTHR36851">
    <property type="entry name" value="UNNAMED PRODUCT"/>
    <property type="match status" value="1"/>
</dbReference>
<protein>
    <recommendedName>
        <fullName evidence="4">Glycosyltransferase 2-like domain-containing protein</fullName>
    </recommendedName>
</protein>
<dbReference type="PANTHER" id="PTHR36851:SF1">
    <property type="entry name" value="GLYCO_TRANS_2-LIKE DOMAIN-CONTAINING PROTEIN"/>
    <property type="match status" value="1"/>
</dbReference>
<evidence type="ECO:0000313" key="2">
    <source>
        <dbReference type="EMBL" id="VDM76779.1"/>
    </source>
</evidence>
<proteinExistence type="predicted"/>
<keyword evidence="1" id="KW-0812">Transmembrane</keyword>
<dbReference type="AlphaFoldDB" id="A0A3P7J9Y6"/>
<sequence>MFHKEDKNQLAENKGESCFRLSSYAGRVAKPANHYIRWNLLFTFLIFLFISSSVWVPAIPALNDFALEIVTIICIILHLLWMIAVFNALRYTWRLRTYASHKIDLSKVHNPEKIQVKHLVGICIYKEPLQLVMDTVDSIASQPDAKMKITCLVGMEGGTPEKEKKKQVLHEKYDSKFDRFIVTFHPKGLPGDIPGKCSNFNYACRQAIKQLRLDKDYPLDKSGSKVELLVTTGDCDSIFGERYFDAMEEDYWNLTAEQRRSTVWQSPLFYCINLDKSPFFVRVTGLLRFATLINFDSRRRKTNFIDRAFFMMGYLIPWNINTMSIFSLTLPLLEAGEYTHPGYQMDDIIALIRWSLAVRRKCIIRPIPVATLSGPTSGKNYIDEWYEWARQVRRWTIGAAEVFHYFVIKFFRLPFIVSLSFAAKFVFYYGFLLCIASVYTIVAPLVTPAMLSAVDHGVWGLVIPSKNVFTWIMLGFLGLQYIWFFFVFLVNYLCEPVFPAGKKDKTGLIRNIFHWIMTWPTITMYCIVELVAFLEVTVRGKSVCSHNASKKDNLVAPLTTVPDRMEV</sequence>
<feature type="transmembrane region" description="Helical" evidence="1">
    <location>
        <begin position="515"/>
        <end position="534"/>
    </location>
</feature>
<keyword evidence="1" id="KW-1133">Transmembrane helix</keyword>
<reference evidence="2 3" key="1">
    <citation type="submission" date="2018-11" db="EMBL/GenBank/DDBJ databases">
        <authorList>
            <consortium name="Pathogen Informatics"/>
        </authorList>
    </citation>
    <scope>NUCLEOTIDE SEQUENCE [LARGE SCALE GENOMIC DNA]</scope>
</reference>
<organism evidence="2 3">
    <name type="scientific">Strongylus vulgaris</name>
    <name type="common">Blood worm</name>
    <dbReference type="NCBI Taxonomy" id="40348"/>
    <lineage>
        <taxon>Eukaryota</taxon>
        <taxon>Metazoa</taxon>
        <taxon>Ecdysozoa</taxon>
        <taxon>Nematoda</taxon>
        <taxon>Chromadorea</taxon>
        <taxon>Rhabditida</taxon>
        <taxon>Rhabditina</taxon>
        <taxon>Rhabditomorpha</taxon>
        <taxon>Strongyloidea</taxon>
        <taxon>Strongylidae</taxon>
        <taxon>Strongylus</taxon>
    </lineage>
</organism>
<accession>A0A3P7J9Y6</accession>
<feature type="transmembrane region" description="Helical" evidence="1">
    <location>
        <begin position="471"/>
        <end position="494"/>
    </location>
</feature>